<evidence type="ECO:0000256" key="2">
    <source>
        <dbReference type="ARBA" id="ARBA00022630"/>
    </source>
</evidence>
<evidence type="ECO:0000313" key="8">
    <source>
        <dbReference type="Proteomes" id="UP000579945"/>
    </source>
</evidence>
<protein>
    <submittedName>
        <fullName evidence="7">Sarcosine oxidase</fullName>
        <ecNumber evidence="7">1.5.3.1</ecNumber>
    </submittedName>
</protein>
<dbReference type="PANTHER" id="PTHR10961:SF7">
    <property type="entry name" value="FAD DEPENDENT OXIDOREDUCTASE DOMAIN-CONTAINING PROTEIN"/>
    <property type="match status" value="1"/>
</dbReference>
<evidence type="ECO:0000256" key="3">
    <source>
        <dbReference type="ARBA" id="ARBA00022827"/>
    </source>
</evidence>
<feature type="signal peptide" evidence="5">
    <location>
        <begin position="1"/>
        <end position="20"/>
    </location>
</feature>
<dbReference type="EC" id="1.5.3.1" evidence="7"/>
<evidence type="ECO:0000256" key="5">
    <source>
        <dbReference type="SAM" id="SignalP"/>
    </source>
</evidence>
<name>A0A7W5UYI9_9ACTN</name>
<dbReference type="EMBL" id="JACIBV010000001">
    <property type="protein sequence ID" value="MBB3725354.1"/>
    <property type="molecule type" value="Genomic_DNA"/>
</dbReference>
<dbReference type="AlphaFoldDB" id="A0A7W5UYI9"/>
<reference evidence="7 8" key="1">
    <citation type="submission" date="2020-08" db="EMBL/GenBank/DDBJ databases">
        <title>Sequencing the genomes of 1000 actinobacteria strains.</title>
        <authorList>
            <person name="Klenk H.-P."/>
        </authorList>
    </citation>
    <scope>NUCLEOTIDE SEQUENCE [LARGE SCALE GENOMIC DNA]</scope>
    <source>
        <strain evidence="7 8">DSM 44320</strain>
    </source>
</reference>
<dbReference type="SUPFAM" id="SSF51905">
    <property type="entry name" value="FAD/NAD(P)-binding domain"/>
    <property type="match status" value="1"/>
</dbReference>
<dbReference type="GO" id="GO:0050660">
    <property type="term" value="F:flavin adenine dinucleotide binding"/>
    <property type="evidence" value="ECO:0007669"/>
    <property type="project" value="InterPro"/>
</dbReference>
<dbReference type="Gene3D" id="3.30.9.10">
    <property type="entry name" value="D-Amino Acid Oxidase, subunit A, domain 2"/>
    <property type="match status" value="1"/>
</dbReference>
<keyword evidence="5" id="KW-0732">Signal</keyword>
<dbReference type="InterPro" id="IPR006076">
    <property type="entry name" value="FAD-dep_OxRdtase"/>
</dbReference>
<feature type="chain" id="PRO_5039365723" evidence="5">
    <location>
        <begin position="21"/>
        <end position="384"/>
    </location>
</feature>
<comment type="cofactor">
    <cofactor evidence="1">
        <name>FAD</name>
        <dbReference type="ChEBI" id="CHEBI:57692"/>
    </cofactor>
</comment>
<evidence type="ECO:0000256" key="1">
    <source>
        <dbReference type="ARBA" id="ARBA00001974"/>
    </source>
</evidence>
<evidence type="ECO:0000313" key="7">
    <source>
        <dbReference type="EMBL" id="MBB3725354.1"/>
    </source>
</evidence>
<comment type="caution">
    <text evidence="7">The sequence shown here is derived from an EMBL/GenBank/DDBJ whole genome shotgun (WGS) entry which is preliminary data.</text>
</comment>
<keyword evidence="2" id="KW-0285">Flavoprotein</keyword>
<keyword evidence="8" id="KW-1185">Reference proteome</keyword>
<dbReference type="GeneID" id="95387782"/>
<feature type="domain" description="FAD dependent oxidoreductase" evidence="6">
    <location>
        <begin position="7"/>
        <end position="362"/>
    </location>
</feature>
<dbReference type="NCBIfam" id="NF008425">
    <property type="entry name" value="PRK11259.1"/>
    <property type="match status" value="1"/>
</dbReference>
<dbReference type="Pfam" id="PF01266">
    <property type="entry name" value="DAO"/>
    <property type="match status" value="1"/>
</dbReference>
<evidence type="ECO:0000259" key="6">
    <source>
        <dbReference type="Pfam" id="PF01266"/>
    </source>
</evidence>
<evidence type="ECO:0000256" key="4">
    <source>
        <dbReference type="ARBA" id="ARBA00023002"/>
    </source>
</evidence>
<dbReference type="SUPFAM" id="SSF54373">
    <property type="entry name" value="FAD-linked reductases, C-terminal domain"/>
    <property type="match status" value="1"/>
</dbReference>
<dbReference type="Proteomes" id="UP000579945">
    <property type="component" value="Unassembled WGS sequence"/>
</dbReference>
<organism evidence="7 8">
    <name type="scientific">Nonomuraea dietziae</name>
    <dbReference type="NCBI Taxonomy" id="65515"/>
    <lineage>
        <taxon>Bacteria</taxon>
        <taxon>Bacillati</taxon>
        <taxon>Actinomycetota</taxon>
        <taxon>Actinomycetes</taxon>
        <taxon>Streptosporangiales</taxon>
        <taxon>Streptosporangiaceae</taxon>
        <taxon>Nonomuraea</taxon>
    </lineage>
</organism>
<dbReference type="GO" id="GO:0008115">
    <property type="term" value="F:sarcosine oxidase activity"/>
    <property type="evidence" value="ECO:0007669"/>
    <property type="project" value="UniProtKB-EC"/>
</dbReference>
<dbReference type="InterPro" id="IPR036188">
    <property type="entry name" value="FAD/NAD-bd_sf"/>
</dbReference>
<accession>A0A7W5UYI9</accession>
<keyword evidence="3" id="KW-0274">FAD</keyword>
<sequence length="384" mass="40400">MRTIRADVVVIGLGAMGSMAAWQAASMGASVIGVEQFTIGHARGSSHGGSRIYRQILFEGKEYVPLARRSLDLIRALERGSGQTLFTPSGGLVIGTEGGPLIQDALASAAAGEVAHEWLEADDLRRRYPQHAVFDDDVAVFEPGAGVLRPEVCVSAAVEAAGRAGADIRTGSPVSALRVEDGHVDVTVGEERFLAGKVVLASGSWTLDLLPEVSLPLRTQRSCLSWFTARGDGGAYGPGRFPTFVRESHDLEGWGIPDIDGQGVKVGVGGAAAGKRWLERPEDNWHDPSPEDLAPVEDFCRRAFPGLDPRVAKASACMNSKSPDGDFVIGPVATGGRVVFAGGFSGHGFKHAAAVGLACAQLALDGGSEFDLTAFSPTRFEEPR</sequence>
<dbReference type="RefSeq" id="WP_183644575.1">
    <property type="nucleotide sequence ID" value="NZ_BAAAXX010000047.1"/>
</dbReference>
<dbReference type="PANTHER" id="PTHR10961">
    <property type="entry name" value="PEROXISOMAL SARCOSINE OXIDASE"/>
    <property type="match status" value="1"/>
</dbReference>
<dbReference type="Gene3D" id="3.50.50.60">
    <property type="entry name" value="FAD/NAD(P)-binding domain"/>
    <property type="match status" value="1"/>
</dbReference>
<proteinExistence type="predicted"/>
<keyword evidence="4 7" id="KW-0560">Oxidoreductase</keyword>
<gene>
    <name evidence="7" type="ORF">FHR33_001214</name>
</gene>
<dbReference type="InterPro" id="IPR045170">
    <property type="entry name" value="MTOX"/>
</dbReference>